<name>A0A1N7QMJ9_9BACT</name>
<proteinExistence type="predicted"/>
<reference evidence="3" key="1">
    <citation type="submission" date="2017-01" db="EMBL/GenBank/DDBJ databases">
        <authorList>
            <person name="Varghese N."/>
            <person name="Submissions S."/>
        </authorList>
    </citation>
    <scope>NUCLEOTIDE SEQUENCE [LARGE SCALE GENOMIC DNA]</scope>
    <source>
        <strain evidence="3">DSM 21054</strain>
    </source>
</reference>
<keyword evidence="3" id="KW-1185">Reference proteome</keyword>
<dbReference type="AlphaFoldDB" id="A0A1N7QMJ9"/>
<dbReference type="STRING" id="477680.SAMN05421788_10668"/>
<accession>A0A1N7QMJ9</accession>
<organism evidence="2 3">
    <name type="scientific">Filimonas lacunae</name>
    <dbReference type="NCBI Taxonomy" id="477680"/>
    <lineage>
        <taxon>Bacteria</taxon>
        <taxon>Pseudomonadati</taxon>
        <taxon>Bacteroidota</taxon>
        <taxon>Chitinophagia</taxon>
        <taxon>Chitinophagales</taxon>
        <taxon>Chitinophagaceae</taxon>
        <taxon>Filimonas</taxon>
    </lineage>
</organism>
<dbReference type="EMBL" id="FTOR01000006">
    <property type="protein sequence ID" value="SIT24101.1"/>
    <property type="molecule type" value="Genomic_DNA"/>
</dbReference>
<feature type="region of interest" description="Disordered" evidence="1">
    <location>
        <begin position="1"/>
        <end position="20"/>
    </location>
</feature>
<evidence type="ECO:0000256" key="1">
    <source>
        <dbReference type="SAM" id="MobiDB-lite"/>
    </source>
</evidence>
<sequence>MSIVDRETSKEEQDGLSTSESRTKGIDAVYIKHTISMDDACQLHENRFFAVNLFLSSSIVATYYRCNSKLNSITYGKNCDSSLQT</sequence>
<evidence type="ECO:0000313" key="2">
    <source>
        <dbReference type="EMBL" id="SIT24101.1"/>
    </source>
</evidence>
<gene>
    <name evidence="2" type="ORF">SAMN05421788_10668</name>
</gene>
<protein>
    <submittedName>
        <fullName evidence="2">Uncharacterized protein</fullName>
    </submittedName>
</protein>
<dbReference type="Proteomes" id="UP000186917">
    <property type="component" value="Unassembled WGS sequence"/>
</dbReference>
<evidence type="ECO:0000313" key="3">
    <source>
        <dbReference type="Proteomes" id="UP000186917"/>
    </source>
</evidence>
<feature type="compositionally biased region" description="Basic and acidic residues" evidence="1">
    <location>
        <begin position="1"/>
        <end position="13"/>
    </location>
</feature>